<dbReference type="InterPro" id="IPR039867">
    <property type="entry name" value="Furry/Tao3/Mor2"/>
</dbReference>
<dbReference type="Pfam" id="PF19421">
    <property type="entry name" value="Fry_C"/>
    <property type="match status" value="2"/>
</dbReference>
<feature type="domain" description="Cell morphogenesis central region" evidence="4">
    <location>
        <begin position="1757"/>
        <end position="1874"/>
    </location>
</feature>
<evidence type="ECO:0008006" key="8">
    <source>
        <dbReference type="Google" id="ProtNLM"/>
    </source>
</evidence>
<feature type="domain" description="Cell morphogenesis central region" evidence="4">
    <location>
        <begin position="1617"/>
        <end position="1679"/>
    </location>
</feature>
<dbReference type="InterPro" id="IPR045842">
    <property type="entry name" value="Fry_C"/>
</dbReference>
<dbReference type="GeneTree" id="ENSGT00610000086058"/>
<feature type="compositionally biased region" description="Basic and acidic residues" evidence="1">
    <location>
        <begin position="1533"/>
        <end position="1554"/>
    </location>
</feature>
<evidence type="ECO:0000259" key="3">
    <source>
        <dbReference type="Pfam" id="PF14225"/>
    </source>
</evidence>
<dbReference type="SUPFAM" id="SSF48371">
    <property type="entry name" value="ARM repeat"/>
    <property type="match status" value="1"/>
</dbReference>
<dbReference type="GO" id="GO:0031175">
    <property type="term" value="P:neuron projection development"/>
    <property type="evidence" value="ECO:0007669"/>
    <property type="project" value="TreeGrafter"/>
</dbReference>
<feature type="domain" description="Cell morphogenesis protein N-terminal" evidence="2">
    <location>
        <begin position="160"/>
        <end position="691"/>
    </location>
</feature>
<evidence type="ECO:0000313" key="6">
    <source>
        <dbReference type="Ensembl" id="ENSACLP00000069163.1"/>
    </source>
</evidence>
<feature type="compositionally biased region" description="Low complexity" evidence="1">
    <location>
        <begin position="2513"/>
        <end position="2524"/>
    </location>
</feature>
<feature type="region of interest" description="Disordered" evidence="1">
    <location>
        <begin position="1359"/>
        <end position="1388"/>
    </location>
</feature>
<protein>
    <recommendedName>
        <fullName evidence="8">Furry homolog b (Drosophila)</fullName>
    </recommendedName>
</protein>
<feature type="compositionally biased region" description="Low complexity" evidence="1">
    <location>
        <begin position="1509"/>
        <end position="1521"/>
    </location>
</feature>
<feature type="domain" description="Protein furry C-terminal" evidence="5">
    <location>
        <begin position="2680"/>
        <end position="2917"/>
    </location>
</feature>
<feature type="compositionally biased region" description="Polar residues" evidence="1">
    <location>
        <begin position="2525"/>
        <end position="2558"/>
    </location>
</feature>
<reference evidence="7" key="2">
    <citation type="submission" date="2023-03" db="EMBL/GenBank/DDBJ databases">
        <authorList>
            <consortium name="Wellcome Sanger Institute Data Sharing"/>
        </authorList>
    </citation>
    <scope>NUCLEOTIDE SEQUENCE [LARGE SCALE GENOMIC DNA]</scope>
</reference>
<feature type="domain" description="Cell morphogenesis protein C-terminal" evidence="3">
    <location>
        <begin position="2026"/>
        <end position="2277"/>
    </location>
</feature>
<feature type="domain" description="Protein furry C-terminal" evidence="5">
    <location>
        <begin position="2304"/>
        <end position="2667"/>
    </location>
</feature>
<reference evidence="6 7" key="1">
    <citation type="submission" date="2018-05" db="EMBL/GenBank/DDBJ databases">
        <authorList>
            <person name="Datahose"/>
        </authorList>
    </citation>
    <scope>NUCLEOTIDE SEQUENCE</scope>
</reference>
<dbReference type="GO" id="GO:0005938">
    <property type="term" value="C:cell cortex"/>
    <property type="evidence" value="ECO:0007669"/>
    <property type="project" value="TreeGrafter"/>
</dbReference>
<dbReference type="Pfam" id="PF14225">
    <property type="entry name" value="MOR2-PAG1_C"/>
    <property type="match status" value="1"/>
</dbReference>
<evidence type="ECO:0000259" key="5">
    <source>
        <dbReference type="Pfam" id="PF19421"/>
    </source>
</evidence>
<organism evidence="6 7">
    <name type="scientific">Astatotilapia calliptera</name>
    <name type="common">Eastern happy</name>
    <name type="synonym">Chromis callipterus</name>
    <dbReference type="NCBI Taxonomy" id="8154"/>
    <lineage>
        <taxon>Eukaryota</taxon>
        <taxon>Metazoa</taxon>
        <taxon>Chordata</taxon>
        <taxon>Craniata</taxon>
        <taxon>Vertebrata</taxon>
        <taxon>Euteleostomi</taxon>
        <taxon>Actinopterygii</taxon>
        <taxon>Neopterygii</taxon>
        <taxon>Teleostei</taxon>
        <taxon>Neoteleostei</taxon>
        <taxon>Acanthomorphata</taxon>
        <taxon>Ovalentaria</taxon>
        <taxon>Cichlomorphae</taxon>
        <taxon>Cichliformes</taxon>
        <taxon>Cichlidae</taxon>
        <taxon>African cichlids</taxon>
        <taxon>Pseudocrenilabrinae</taxon>
        <taxon>Haplochromini</taxon>
        <taxon>Astatotilapia</taxon>
    </lineage>
</organism>
<dbReference type="Pfam" id="PF14222">
    <property type="entry name" value="MOR2-PAG1_N"/>
    <property type="match status" value="1"/>
</dbReference>
<feature type="region of interest" description="Disordered" evidence="1">
    <location>
        <begin position="2416"/>
        <end position="2437"/>
    </location>
</feature>
<reference evidence="6" key="4">
    <citation type="submission" date="2025-09" db="UniProtKB">
        <authorList>
            <consortium name="Ensembl"/>
        </authorList>
    </citation>
    <scope>IDENTIFICATION</scope>
</reference>
<dbReference type="PANTHER" id="PTHR12295">
    <property type="entry name" value="FURRY-RELATED"/>
    <property type="match status" value="1"/>
</dbReference>
<dbReference type="Proteomes" id="UP000265100">
    <property type="component" value="Chromosome 10"/>
</dbReference>
<dbReference type="GO" id="GO:0000902">
    <property type="term" value="P:cell morphogenesis"/>
    <property type="evidence" value="ECO:0007669"/>
    <property type="project" value="InterPro"/>
</dbReference>
<dbReference type="PANTHER" id="PTHR12295:SF29">
    <property type="entry name" value="PROTEIN FURRY HOMOLOG"/>
    <property type="match status" value="1"/>
</dbReference>
<evidence type="ECO:0000259" key="2">
    <source>
        <dbReference type="Pfam" id="PF14222"/>
    </source>
</evidence>
<feature type="domain" description="Cell morphogenesis central region" evidence="4">
    <location>
        <begin position="1192"/>
        <end position="1352"/>
    </location>
</feature>
<dbReference type="Pfam" id="PF14228">
    <property type="entry name" value="MOR2-PAG1_mid"/>
    <property type="match status" value="3"/>
</dbReference>
<evidence type="ECO:0000313" key="7">
    <source>
        <dbReference type="Proteomes" id="UP000265100"/>
    </source>
</evidence>
<accession>A0AAX7UGY6</accession>
<keyword evidence="7" id="KW-1185">Reference proteome</keyword>
<dbReference type="InterPro" id="IPR025614">
    <property type="entry name" value="Cell_morpho_N"/>
</dbReference>
<feature type="region of interest" description="Disordered" evidence="1">
    <location>
        <begin position="1509"/>
        <end position="1569"/>
    </location>
</feature>
<dbReference type="InterPro" id="IPR016024">
    <property type="entry name" value="ARM-type_fold"/>
</dbReference>
<proteinExistence type="predicted"/>
<name>A0AAX7UGY6_ASTCA</name>
<dbReference type="InterPro" id="IPR029473">
    <property type="entry name" value="MOR2-PAG1_mid"/>
</dbReference>
<evidence type="ECO:0000259" key="4">
    <source>
        <dbReference type="Pfam" id="PF14228"/>
    </source>
</evidence>
<dbReference type="InterPro" id="IPR025481">
    <property type="entry name" value="Cell_Morphogen_C"/>
</dbReference>
<sequence>PKNDEICSSKTFSIKYAPVSTSPVGLKPSIPPASGPLGERKGPVVMAPVNVDPESKPGEFVLKSLFANFTLLSERKIRIIMAEPLEKPLNKSLQRGEDPQFDQLINSMSSLAEYCLPSILKTLFDWYKRQNGLEDESHEYRPRANTKSKNDEQQKDYLLERRDLAIDFIFSLVLIEVLKQIPLHPLLDGLIQEVVNLAFKHFKYKEGYLGPNTGNMHIVADLYAEVVGVVAQSRFPAVRKKFISELKELRQKEQSPYVIQSTISLIMGLKFFRIKMYPVEDFEASFQFMQECAQYFLEVKDKDIKHSLAGLFVEILVPVAATVKNEVNVPCLRNFVESLYDTTLDLSSRKKHSLALYPLVTCLLCVSQKQFFLSRWHIFLNNCLSNLKNKDPKMARVALESLYRLLWVYMIRIKCESNTATQSRLTSITTTLFPKGSRSVVPRDMPLNIFVKIIQFIAQERLDFAMKEIIFDLLSVGKPAKAFSLNPERMNIGLRAFLVIADALQQKDGEPPMPNTGATLPSGNSLKKKKTYLSKTLTEEEAKLIGMSLYYSQVRKALDNILRHLDKEVGRCMMLTSVQMLNKEPEDMITGERKPKIDLFRTCVAAIPRILPDGMSKPELIDLLSRLTVHMDDELRLISQNSLQSLLLDFSDWREDVLFGYTHFLLREVQDTHQCLQDASVKLLLQLLTQWRLALQLQGKMRGGVEASPRLPERSPHCSVLHAVEGLALLLLCSCQISTRKLAVGVLREIRCLFTALGHAEDDDKPMIEVMDQLSPAVMDSFVHVAVSDSSTLPLSHHVDLQWLVEWTARLVSSSYDVKSPSHVWIFAQCVKDPWVLCLHIFLRQEHLPKHCPVALGYAWPYVFTRLQLLLPLVDPNSPVNAKKTSTAGASDSYISLWRNYLILCLGVAKPSIMSPGHLRASTPEITATTPDGSVTYDNKVIGTPSVAWLLKQLVPLMRAESLEITESLVLGFGCTNALVFRELVEELHPLMKEALERRPENKKRRERRDLLRLQLLRIFELLANAGVISDSTNGALERDSLALGALFLEYVDLTRMLLEAENEKELDVLKDIRAHFSGMVANLIQCVPVHHRRFLFPQQSLRHHLFILFSQWAGPFSVMFTPLDRYSDRNHQITRYQYSALKAMSAVLCCGPVFDNVGLSTDGYLYKWLDNILACHDLRVHRLGCEVVILLLELNPDQINLFNWAVDRCFTGSYQLASGCFKAIATVCGNRNYPCDLVTLLNLVLFKASDTSREIYEISMQLMQVLESKLCAYSKRMVEQKPGNILYGTHGPLPPLYSVSLAQLSIQLASMYPELTLPLFSEVSQRFPTTHPNGRQIMLSYLLPWLSNIELVDTGLLPPASSPCTPEEEPRGQARGLSASPSLRGSGWGSLQATSLVLNNLMFMTAKYGDEVPGPEIENAWNALVSNERWSNNLRVTLQFLISLCGVSSDTTLLPYIKKVVIYMCRNNTIQTMEELLFELQQTDPVNPVVLHCDNPPFYRFAASNKASTSQTGTTSSSNTVVAGQENLPETDETKMVRESEERRARAHNRLESRYSNSSGGSYEDEKNDPLPPYAGWLLSILETNRPQPLPMPVNGGCWAPLVDYLPETITPRGPLHRCNIAVIFMTEMVVDHSVREDWALHLPLLLHALFLGLDHYRSEVYEHSKRLLLHLLIALSCNNNFQIKDSRNYITVAVHFSIACHNIPIDAPDFLREWQASPVVDSGLSSTSNSSSASLGGGSTAGSVGNLPLVTPDDLEDLEDAPNETDEKTNKLIEFLSTRSFGPLWVHEDITPKNPNSKSTEQLSNFLRHVVSVFKESKSDFHLEQQLSDVALQTALCSSSRHYAGRSFQIFRALKQPINNHAVSDLVSRLVEVVGEHGDEVQGYVMEVLLTLESVVVNLAECLKNSDLMAALTRTSSPDFVTSDKLMNRKSTGQLNFPGPGFVGLSSQRHQRSYSVPKKFGECCNQSSDPPRSATLDRIQACNSHGLARTGRSSGSCTSSTNRIDPSVLSDPAHVSHPSSILATVFWVAVSLMESDFEFEYQMSLRLVHKLLSKVPLDRAENRERLEKLQAQLRWSGFSGIQQLLLKGFTSQATSDLTLQLFCQLTPVSRVPVVDSSQSIGFPLNVLCLLPHLVQHFSHPNQFCKESAERIAQVCLVEKNTKLSHLAHVMTLYKTRSYTRDPFSWVSVVCRYLHEAFSDITLNMVTYMAELLDKGLPSMQQSLLQIIYCLLSHMDLTAVQVKQFNADVLKTIEKFVQVIHWKDALNILKLVVSRSASLVHPVYGHTQGDLSNLEVSRVWDGSAKALPGKTLDFTFDISETPVIGRRFDELQGSGGREGKARAMAVTRSTSSTSSGSNSNTILVPVSWRRPQLSQKRTREKLVSVLSLCGQEVGLTKNPSVIFSSCGDLDMMEVRESGVSSEDGGTREDTLDDTASEQQFRVFRDFDFLDVELEDGEGETVDNFNWGVRRRSLDSTELRDLLEESQHSGSTPSLGHEDPHDSDESSEEEESSTSQSLSHSQLTNPSPSEETNHTDSLSTSYDTSADPQSLNATTPSQGALHDDHIGLHDEDTQAQDDELSLSVNELPPGSDCGESFTLDLPGQPQNQLLRDDVDDLEDLGFPPPPSPFFSAILAAFQPTVCDDAEEAWRCHINQLVTDSDGSSITHIMYNNILYLFHYALELQEYLDTYNTKEEAAVLVSWLRNCKDTFPRCPGDSVVTCQPGDSEEKQLELCQRLYKLHFQLLLLFQSYCSLIGQVHAISSVPELLNMSRELTDLKSSLQAAEAAVASDLEHKHLAHTHSHATQAAVQAILECLRNHEFTKAVRYIQECRRQWPNGVFGGSSESEVQTLLNVYFRHQTLGQTGTIALVGSRQDLSLICSKLLELNGEICDMIRHAQGYRVVTTYLPDSSASATSL</sequence>
<dbReference type="Ensembl" id="ENSACLT00000052745.1">
    <property type="protein sequence ID" value="ENSACLP00000069163.1"/>
    <property type="gene ID" value="ENSACLG00000003866.2"/>
</dbReference>
<reference evidence="6" key="3">
    <citation type="submission" date="2025-08" db="UniProtKB">
        <authorList>
            <consortium name="Ensembl"/>
        </authorList>
    </citation>
    <scope>IDENTIFICATION</scope>
</reference>
<feature type="region of interest" description="Disordered" evidence="1">
    <location>
        <begin position="22"/>
        <end position="41"/>
    </location>
</feature>
<evidence type="ECO:0000256" key="1">
    <source>
        <dbReference type="SAM" id="MobiDB-lite"/>
    </source>
</evidence>
<dbReference type="GO" id="GO:0030427">
    <property type="term" value="C:site of polarized growth"/>
    <property type="evidence" value="ECO:0007669"/>
    <property type="project" value="TreeGrafter"/>
</dbReference>
<feature type="region of interest" description="Disordered" evidence="1">
    <location>
        <begin position="2483"/>
        <end position="2565"/>
    </location>
</feature>